<name>A0A2T3NGN3_9GAMM</name>
<sequence>MSLKEQVINWGAQLEKAISHHDIAEAFAVSPRRASNILHRIRHEADNAWYYQVDVKRQKRPDTGHWITKLTISKRTSAKPQQEFKLEKFLQTRENIKPDRSQNVRYLWPDLVK</sequence>
<comment type="caution">
    <text evidence="1">The sequence shown here is derived from an EMBL/GenBank/DDBJ whole genome shotgun (WGS) entry which is preliminary data.</text>
</comment>
<gene>
    <name evidence="1" type="ORF">C9I98_22125</name>
</gene>
<protein>
    <submittedName>
        <fullName evidence="1">Uncharacterized protein</fullName>
    </submittedName>
</protein>
<dbReference type="Gene3D" id="1.10.10.10">
    <property type="entry name" value="Winged helix-like DNA-binding domain superfamily/Winged helix DNA-binding domain"/>
    <property type="match status" value="1"/>
</dbReference>
<organism evidence="1 2">
    <name type="scientific">Photobacterium sanctipauli</name>
    <dbReference type="NCBI Taxonomy" id="1342794"/>
    <lineage>
        <taxon>Bacteria</taxon>
        <taxon>Pseudomonadati</taxon>
        <taxon>Pseudomonadota</taxon>
        <taxon>Gammaproteobacteria</taxon>
        <taxon>Vibrionales</taxon>
        <taxon>Vibrionaceae</taxon>
        <taxon>Photobacterium</taxon>
    </lineage>
</organism>
<dbReference type="EMBL" id="PYMA01000019">
    <property type="protein sequence ID" value="PSW13925.1"/>
    <property type="molecule type" value="Genomic_DNA"/>
</dbReference>
<keyword evidence="2" id="KW-1185">Reference proteome</keyword>
<evidence type="ECO:0000313" key="1">
    <source>
        <dbReference type="EMBL" id="PSW13925.1"/>
    </source>
</evidence>
<dbReference type="Proteomes" id="UP000241771">
    <property type="component" value="Unassembled WGS sequence"/>
</dbReference>
<reference evidence="1 2" key="1">
    <citation type="submission" date="2018-01" db="EMBL/GenBank/DDBJ databases">
        <title>Whole genome sequencing of Histamine producing bacteria.</title>
        <authorList>
            <person name="Butler K."/>
        </authorList>
    </citation>
    <scope>NUCLEOTIDE SEQUENCE [LARGE SCALE GENOMIC DNA]</scope>
    <source>
        <strain evidence="1 2">DSM 100436</strain>
    </source>
</reference>
<dbReference type="AlphaFoldDB" id="A0A2T3NGN3"/>
<dbReference type="InterPro" id="IPR036388">
    <property type="entry name" value="WH-like_DNA-bd_sf"/>
</dbReference>
<proteinExistence type="predicted"/>
<accession>A0A2T3NGN3</accession>
<dbReference type="RefSeq" id="WP_036827885.1">
    <property type="nucleotide sequence ID" value="NZ_JGVO01000909.1"/>
</dbReference>
<evidence type="ECO:0000313" key="2">
    <source>
        <dbReference type="Proteomes" id="UP000241771"/>
    </source>
</evidence>